<dbReference type="GO" id="GO:0016020">
    <property type="term" value="C:membrane"/>
    <property type="evidence" value="ECO:0007669"/>
    <property type="project" value="InterPro"/>
</dbReference>
<feature type="domain" description="Methyl-accepting transducer" evidence="5">
    <location>
        <begin position="114"/>
        <end position="275"/>
    </location>
</feature>
<dbReference type="RefSeq" id="WP_008907411.1">
    <property type="nucleotide sequence ID" value="NZ_CAKP01000001.1"/>
</dbReference>
<dbReference type="PANTHER" id="PTHR32089">
    <property type="entry name" value="METHYL-ACCEPTING CHEMOTAXIS PROTEIN MCPB"/>
    <property type="match status" value="1"/>
</dbReference>
<dbReference type="PROSITE" id="PS50111">
    <property type="entry name" value="CHEMOTAXIS_TRANSDUC_2"/>
    <property type="match status" value="1"/>
</dbReference>
<comment type="similarity">
    <text evidence="2">Belongs to the methyl-accepting chemotaxis (MCP) protein family.</text>
</comment>
<proteinExistence type="inferred from homology"/>
<accession>G0V3J8</accession>
<keyword evidence="1 3" id="KW-0807">Transducer</keyword>
<sequence length="275" mass="30714">MNNLENFIQSFENVLPYLIKFFDEKVAFNISDREKYLKVYYLDKLNIYVKEGDLISKDGADYEAIKTGNVITKEIPKEIFGEPIKCISVPIKNDSKNVIGVLSIIKSTKKHVEIQELSNNLNDALSQITEAISNIAVGVQNVSEANRKIQHTIQEANEQVKNTDEILKFVKNIADQTNLLGLNAAIEAARAGESGKGFGVVAQEIRKLSTSSNESIKKINEILKNIQKYVNDISSDINKTNIVFQDQATALEEILATVEEISATAQVLFEMTSKR</sequence>
<evidence type="ECO:0000256" key="1">
    <source>
        <dbReference type="ARBA" id="ARBA00023224"/>
    </source>
</evidence>
<comment type="caution">
    <text evidence="6">The sequence shown here is derived from an EMBL/GenBank/DDBJ whole genome shotgun (WGS) entry which is preliminary data.</text>
</comment>
<dbReference type="Gene3D" id="1.10.287.950">
    <property type="entry name" value="Methyl-accepting chemotaxis protein"/>
    <property type="match status" value="1"/>
</dbReference>
<dbReference type="SMART" id="SM00283">
    <property type="entry name" value="MA"/>
    <property type="match status" value="1"/>
</dbReference>
<dbReference type="OrthoDB" id="9807021at2"/>
<evidence type="ECO:0000256" key="2">
    <source>
        <dbReference type="ARBA" id="ARBA00029447"/>
    </source>
</evidence>
<dbReference type="InterPro" id="IPR004090">
    <property type="entry name" value="Chemotax_Me-accpt_rcpt"/>
</dbReference>
<name>G0V3J8_9CLOT</name>
<keyword evidence="7" id="KW-1185">Reference proteome</keyword>
<protein>
    <submittedName>
        <fullName evidence="6">Methyl-accepting chemotaxis protein</fullName>
    </submittedName>
</protein>
<evidence type="ECO:0000313" key="6">
    <source>
        <dbReference type="EMBL" id="CCC57688.1"/>
    </source>
</evidence>
<evidence type="ECO:0000259" key="5">
    <source>
        <dbReference type="PROSITE" id="PS50111"/>
    </source>
</evidence>
<keyword evidence="4" id="KW-0175">Coiled coil</keyword>
<dbReference type="EMBL" id="CAKP01000001">
    <property type="protein sequence ID" value="CCC57688.1"/>
    <property type="molecule type" value="Genomic_DNA"/>
</dbReference>
<dbReference type="Pfam" id="PF00015">
    <property type="entry name" value="MCPsignal"/>
    <property type="match status" value="1"/>
</dbReference>
<dbReference type="InterPro" id="IPR004089">
    <property type="entry name" value="MCPsignal_dom"/>
</dbReference>
<dbReference type="eggNOG" id="COG0840">
    <property type="taxonomic scope" value="Bacteria"/>
</dbReference>
<dbReference type="AlphaFoldDB" id="G0V3J8"/>
<evidence type="ECO:0000256" key="4">
    <source>
        <dbReference type="SAM" id="Coils"/>
    </source>
</evidence>
<reference evidence="6 7" key="1">
    <citation type="journal article" date="2011" name="J. Bacteriol.">
        <title>Draft genome sequence of Caloramator australicus strain RC3T, a thermoanaerobe from the Great Artesian Basin of Australia.</title>
        <authorList>
            <person name="Ogg C.D."/>
            <person name="Patel B.K.C."/>
        </authorList>
    </citation>
    <scope>NUCLEOTIDE SEQUENCE [LARGE SCALE GENOMIC DNA]</scope>
    <source>
        <strain evidence="6 7">RC3</strain>
    </source>
</reference>
<dbReference type="STRING" id="857293.CAAU_0038"/>
<dbReference type="PRINTS" id="PR00260">
    <property type="entry name" value="CHEMTRNSDUCR"/>
</dbReference>
<evidence type="ECO:0000256" key="3">
    <source>
        <dbReference type="PROSITE-ProRule" id="PRU00284"/>
    </source>
</evidence>
<dbReference type="GO" id="GO:0007165">
    <property type="term" value="P:signal transduction"/>
    <property type="evidence" value="ECO:0007669"/>
    <property type="project" value="UniProtKB-KW"/>
</dbReference>
<dbReference type="GO" id="GO:0006935">
    <property type="term" value="P:chemotaxis"/>
    <property type="evidence" value="ECO:0007669"/>
    <property type="project" value="InterPro"/>
</dbReference>
<dbReference type="GO" id="GO:0004888">
    <property type="term" value="F:transmembrane signaling receptor activity"/>
    <property type="evidence" value="ECO:0007669"/>
    <property type="project" value="InterPro"/>
</dbReference>
<dbReference type="Proteomes" id="UP000007652">
    <property type="component" value="Unassembled WGS sequence"/>
</dbReference>
<dbReference type="SUPFAM" id="SSF58104">
    <property type="entry name" value="Methyl-accepting chemotaxis protein (MCP) signaling domain"/>
    <property type="match status" value="1"/>
</dbReference>
<gene>
    <name evidence="6" type="ORF">CAAU_0038</name>
</gene>
<dbReference type="PANTHER" id="PTHR32089:SF112">
    <property type="entry name" value="LYSOZYME-LIKE PROTEIN-RELATED"/>
    <property type="match status" value="1"/>
</dbReference>
<evidence type="ECO:0000313" key="7">
    <source>
        <dbReference type="Proteomes" id="UP000007652"/>
    </source>
</evidence>
<organism evidence="6 7">
    <name type="scientific">Caloramator australicus RC3</name>
    <dbReference type="NCBI Taxonomy" id="857293"/>
    <lineage>
        <taxon>Bacteria</taxon>
        <taxon>Bacillati</taxon>
        <taxon>Bacillota</taxon>
        <taxon>Clostridia</taxon>
        <taxon>Eubacteriales</taxon>
        <taxon>Clostridiaceae</taxon>
        <taxon>Caloramator</taxon>
    </lineage>
</organism>
<feature type="coiled-coil region" evidence="4">
    <location>
        <begin position="114"/>
        <end position="173"/>
    </location>
</feature>